<dbReference type="Pfam" id="PF13839">
    <property type="entry name" value="PC-Esterase"/>
    <property type="match status" value="1"/>
</dbReference>
<evidence type="ECO:0000313" key="5">
    <source>
        <dbReference type="Proteomes" id="UP000008743"/>
    </source>
</evidence>
<feature type="compositionally biased region" description="Basic and acidic residues" evidence="2">
    <location>
        <begin position="87"/>
        <end position="101"/>
    </location>
</feature>
<dbReference type="Proteomes" id="UP000008743">
    <property type="component" value="Unassembled WGS sequence"/>
</dbReference>
<dbReference type="PANTHER" id="PTHR32285:SF48">
    <property type="entry name" value="PROTEIN TRICHOME BIREFRINGENCE-LIKE 19"/>
    <property type="match status" value="1"/>
</dbReference>
<dbReference type="GO" id="GO:0016413">
    <property type="term" value="F:O-acetyltransferase activity"/>
    <property type="evidence" value="ECO:0007669"/>
    <property type="project" value="InterPro"/>
</dbReference>
<dbReference type="InterPro" id="IPR029962">
    <property type="entry name" value="TBL"/>
</dbReference>
<dbReference type="AlphaFoldDB" id="A0A0D2WTC7"/>
<feature type="region of interest" description="Disordered" evidence="2">
    <location>
        <begin position="70"/>
        <end position="150"/>
    </location>
</feature>
<proteinExistence type="inferred from homology"/>
<dbReference type="InParanoid" id="A0A0D2WTC7"/>
<feature type="compositionally biased region" description="Low complexity" evidence="2">
    <location>
        <begin position="102"/>
        <end position="121"/>
    </location>
</feature>
<dbReference type="InterPro" id="IPR026057">
    <property type="entry name" value="TBL_C"/>
</dbReference>
<feature type="compositionally biased region" description="Low complexity" evidence="2">
    <location>
        <begin position="75"/>
        <end position="86"/>
    </location>
</feature>
<dbReference type="GO" id="GO:0005794">
    <property type="term" value="C:Golgi apparatus"/>
    <property type="evidence" value="ECO:0007669"/>
    <property type="project" value="TreeGrafter"/>
</dbReference>
<dbReference type="EMBL" id="KE346369">
    <property type="protein sequence ID" value="KJE95665.1"/>
    <property type="molecule type" value="Genomic_DNA"/>
</dbReference>
<evidence type="ECO:0000259" key="3">
    <source>
        <dbReference type="Pfam" id="PF13839"/>
    </source>
</evidence>
<comment type="similarity">
    <text evidence="1">Belongs to the PC-esterase family. TBL subfamily.</text>
</comment>
<protein>
    <recommendedName>
        <fullName evidence="3">Trichome birefringence-like C-terminal domain-containing protein</fullName>
    </recommendedName>
</protein>
<name>A0A0D2WTC7_CAPO3</name>
<feature type="domain" description="Trichome birefringence-like C-terminal" evidence="3">
    <location>
        <begin position="212"/>
        <end position="455"/>
    </location>
</feature>
<sequence>MLRDVPRFKVLVVFAGLVLITTALSWASVWSETAVRSDTSACAQVGSPPAPFDEPAASPQRIDHAAVALADPRTTEATTVASSTASEPEKELGRSESHKTADTPFPTTTTTTDFPSAAPATQKPSPTESALPVSPPSPQPSSAPPRGWYQLPEDHPRVLARLATYADWNRTFIVYEPQVAWRCPYEDEARWFWDTDTLAEIGVDWKTALTVALTNKTIGLHGDSLTMETTSVLLNLVESAGFELVQAQLPEGLKPDITRVAAYFPTLNFTLFTIYLPYLVDMKGAKPYPVLNLDRPSESFTAMTNLVDVMVINVGMHLMSNNYKIENSSWVDVYAHIMGMAREEASARHDRNPAARTFFRLTPPRHFQDGDYHNGGWCKNSQIRRGATYTDFFLGGDQFIQNRIVLQETARDPRLEILDVVPCSIERVDAHRKNDCVHFCLPAAGPVRVWVEMLVRRLYEGRV</sequence>
<dbReference type="PANTHER" id="PTHR32285">
    <property type="entry name" value="PROTEIN TRICHOME BIREFRINGENCE-LIKE 9-RELATED"/>
    <property type="match status" value="1"/>
</dbReference>
<evidence type="ECO:0000313" key="4">
    <source>
        <dbReference type="EMBL" id="KJE95665.1"/>
    </source>
</evidence>
<reference evidence="5" key="1">
    <citation type="submission" date="2011-02" db="EMBL/GenBank/DDBJ databases">
        <title>The Genome Sequence of Capsaspora owczarzaki ATCC 30864.</title>
        <authorList>
            <person name="Russ C."/>
            <person name="Cuomo C."/>
            <person name="Burger G."/>
            <person name="Gray M.W."/>
            <person name="Holland P.W.H."/>
            <person name="King N."/>
            <person name="Lang F.B.F."/>
            <person name="Roger A.J."/>
            <person name="Ruiz-Trillo I."/>
            <person name="Young S.K."/>
            <person name="Zeng Q."/>
            <person name="Gargeya S."/>
            <person name="Alvarado L."/>
            <person name="Berlin A."/>
            <person name="Chapman S.B."/>
            <person name="Chen Z."/>
            <person name="Freedman E."/>
            <person name="Gellesch M."/>
            <person name="Goldberg J."/>
            <person name="Griggs A."/>
            <person name="Gujja S."/>
            <person name="Heilman E."/>
            <person name="Heiman D."/>
            <person name="Howarth C."/>
            <person name="Mehta T."/>
            <person name="Neiman D."/>
            <person name="Pearson M."/>
            <person name="Roberts A."/>
            <person name="Saif S."/>
            <person name="Shea T."/>
            <person name="Shenoy N."/>
            <person name="Sisk P."/>
            <person name="Stolte C."/>
            <person name="Sykes S."/>
            <person name="White J."/>
            <person name="Yandava C."/>
            <person name="Haas B."/>
            <person name="Nusbaum C."/>
            <person name="Birren B."/>
        </authorList>
    </citation>
    <scope>NUCLEOTIDE SEQUENCE</scope>
    <source>
        <strain evidence="5">ATCC 30864</strain>
    </source>
</reference>
<feature type="compositionally biased region" description="Pro residues" evidence="2">
    <location>
        <begin position="133"/>
        <end position="143"/>
    </location>
</feature>
<dbReference type="OrthoDB" id="630188at2759"/>
<keyword evidence="5" id="KW-1185">Reference proteome</keyword>
<organism evidence="4 5">
    <name type="scientific">Capsaspora owczarzaki (strain ATCC 30864)</name>
    <dbReference type="NCBI Taxonomy" id="595528"/>
    <lineage>
        <taxon>Eukaryota</taxon>
        <taxon>Filasterea</taxon>
        <taxon>Capsaspora</taxon>
    </lineage>
</organism>
<dbReference type="RefSeq" id="XP_004345682.1">
    <property type="nucleotide sequence ID" value="XM_004345632.2"/>
</dbReference>
<evidence type="ECO:0000256" key="1">
    <source>
        <dbReference type="ARBA" id="ARBA00007727"/>
    </source>
</evidence>
<gene>
    <name evidence="4" type="ORF">CAOG_006092</name>
</gene>
<dbReference type="PhylomeDB" id="A0A0D2WTC7"/>
<evidence type="ECO:0000256" key="2">
    <source>
        <dbReference type="SAM" id="MobiDB-lite"/>
    </source>
</evidence>
<accession>A0A0D2WTC7</accession>